<dbReference type="PANTHER" id="PTHR28008:SF1">
    <property type="entry name" value="DOMAIN PROTEIN, PUTATIVE (AFU_ORTHOLOGUE AFUA_3G10980)-RELATED"/>
    <property type="match status" value="1"/>
</dbReference>
<evidence type="ECO:0008006" key="3">
    <source>
        <dbReference type="Google" id="ProtNLM"/>
    </source>
</evidence>
<name>A0A0F7SEA7_PHARH</name>
<proteinExistence type="predicted"/>
<sequence>MMVNIPGFLTRSIALDSIWLVRTLVPPGVNLRIRLAFFIISGLFIGLLAGLALAPLPPLGLDDKIQHFLGNAIATTLVYPILDPPPAPRLMTCVPAVYTLLINGLFLGILSEFVQDWTTNSTRSFDWQDILANLSGLALALPFSMRYWSNRSSTGIPGPRPIEDEERVILLNTVA</sequence>
<keyword evidence="1" id="KW-0812">Transmembrane</keyword>
<evidence type="ECO:0000313" key="2">
    <source>
        <dbReference type="EMBL" id="CDZ96501.1"/>
    </source>
</evidence>
<feature type="transmembrane region" description="Helical" evidence="1">
    <location>
        <begin position="89"/>
        <end position="110"/>
    </location>
</feature>
<protein>
    <recommendedName>
        <fullName evidence="3">VanZ-like domain-containing protein</fullName>
    </recommendedName>
</protein>
<keyword evidence="1" id="KW-0472">Membrane</keyword>
<dbReference type="AlphaFoldDB" id="A0A0F7SEA7"/>
<keyword evidence="1" id="KW-1133">Transmembrane helix</keyword>
<organism evidence="2">
    <name type="scientific">Phaffia rhodozyma</name>
    <name type="common">Yeast</name>
    <name type="synonym">Xanthophyllomyces dendrorhous</name>
    <dbReference type="NCBI Taxonomy" id="264483"/>
    <lineage>
        <taxon>Eukaryota</taxon>
        <taxon>Fungi</taxon>
        <taxon>Dikarya</taxon>
        <taxon>Basidiomycota</taxon>
        <taxon>Agaricomycotina</taxon>
        <taxon>Tremellomycetes</taxon>
        <taxon>Cystofilobasidiales</taxon>
        <taxon>Mrakiaceae</taxon>
        <taxon>Phaffia</taxon>
    </lineage>
</organism>
<feature type="transmembrane region" description="Helical" evidence="1">
    <location>
        <begin position="35"/>
        <end position="53"/>
    </location>
</feature>
<evidence type="ECO:0000256" key="1">
    <source>
        <dbReference type="SAM" id="Phobius"/>
    </source>
</evidence>
<dbReference type="PANTHER" id="PTHR28008">
    <property type="entry name" value="DOMAIN PROTEIN, PUTATIVE (AFU_ORTHOLOGUE AFUA_3G10980)-RELATED"/>
    <property type="match status" value="1"/>
</dbReference>
<reference evidence="2" key="1">
    <citation type="submission" date="2014-08" db="EMBL/GenBank/DDBJ databases">
        <authorList>
            <person name="Sharma Rahul"/>
            <person name="Thines Marco"/>
        </authorList>
    </citation>
    <scope>NUCLEOTIDE SEQUENCE</scope>
</reference>
<accession>A0A0F7SEA7</accession>
<dbReference type="EMBL" id="LN483144">
    <property type="protein sequence ID" value="CDZ96501.1"/>
    <property type="molecule type" value="Genomic_DNA"/>
</dbReference>